<protein>
    <submittedName>
        <fullName evidence="1">Uncharacterized protein</fullName>
    </submittedName>
</protein>
<organism evidence="1 2">
    <name type="scientific">Mauremys mutica</name>
    <name type="common">yellowpond turtle</name>
    <dbReference type="NCBI Taxonomy" id="74926"/>
    <lineage>
        <taxon>Eukaryota</taxon>
        <taxon>Metazoa</taxon>
        <taxon>Chordata</taxon>
        <taxon>Craniata</taxon>
        <taxon>Vertebrata</taxon>
        <taxon>Euteleostomi</taxon>
        <taxon>Archelosauria</taxon>
        <taxon>Testudinata</taxon>
        <taxon>Testudines</taxon>
        <taxon>Cryptodira</taxon>
        <taxon>Durocryptodira</taxon>
        <taxon>Testudinoidea</taxon>
        <taxon>Geoemydidae</taxon>
        <taxon>Geoemydinae</taxon>
        <taxon>Mauremys</taxon>
    </lineage>
</organism>
<name>A0A9D3XGJ1_9SAUR</name>
<dbReference type="AlphaFoldDB" id="A0A9D3XGJ1"/>
<accession>A0A9D3XGJ1</accession>
<dbReference type="Proteomes" id="UP000827986">
    <property type="component" value="Unassembled WGS sequence"/>
</dbReference>
<comment type="caution">
    <text evidence="1">The sequence shown here is derived from an EMBL/GenBank/DDBJ whole genome shotgun (WGS) entry which is preliminary data.</text>
</comment>
<proteinExistence type="predicted"/>
<evidence type="ECO:0000313" key="1">
    <source>
        <dbReference type="EMBL" id="KAH1179493.1"/>
    </source>
</evidence>
<evidence type="ECO:0000313" key="2">
    <source>
        <dbReference type="Proteomes" id="UP000827986"/>
    </source>
</evidence>
<gene>
    <name evidence="1" type="ORF">KIL84_022076</name>
</gene>
<keyword evidence="2" id="KW-1185">Reference proteome</keyword>
<sequence>MDKLSGTSPMFTLGGLKDVHSFVSRSTVMSSMDLTIKDTEIWQSQSSLLASDVWYFISLDREATSEGKIETKDLPVVPSRVSLLVHEAIKNGRYLKRGLFFF</sequence>
<reference evidence="1" key="1">
    <citation type="submission" date="2021-09" db="EMBL/GenBank/DDBJ databases">
        <title>The genome of Mauremys mutica provides insights into the evolution of semi-aquatic lifestyle.</title>
        <authorList>
            <person name="Gong S."/>
            <person name="Gao Y."/>
        </authorList>
    </citation>
    <scope>NUCLEOTIDE SEQUENCE</scope>
    <source>
        <strain evidence="1">MM-2020</strain>
        <tissue evidence="1">Muscle</tissue>
    </source>
</reference>
<dbReference type="EMBL" id="JAHDVG010000472">
    <property type="protein sequence ID" value="KAH1179493.1"/>
    <property type="molecule type" value="Genomic_DNA"/>
</dbReference>